<dbReference type="InterPro" id="IPR036282">
    <property type="entry name" value="Glutathione-S-Trfase_C_sf"/>
</dbReference>
<name>A0A1J1H9M2_PLARL</name>
<dbReference type="PROSITE" id="PS50886">
    <property type="entry name" value="TRBD"/>
    <property type="match status" value="1"/>
</dbReference>
<dbReference type="EC" id="6.1.1.10" evidence="6"/>
<dbReference type="Proteomes" id="UP000220158">
    <property type="component" value="Chromosome 12"/>
</dbReference>
<dbReference type="Gene3D" id="2.40.50.140">
    <property type="entry name" value="Nucleic acid-binding proteins"/>
    <property type="match status" value="1"/>
</dbReference>
<dbReference type="GeneID" id="39737632"/>
<dbReference type="SUPFAM" id="SSF47616">
    <property type="entry name" value="GST C-terminal domain-like"/>
    <property type="match status" value="1"/>
</dbReference>
<dbReference type="OrthoDB" id="19141at2759"/>
<dbReference type="RefSeq" id="XP_028534503.1">
    <property type="nucleotide sequence ID" value="XM_028678188.1"/>
</dbReference>
<feature type="region of interest" description="Disordered" evidence="4">
    <location>
        <begin position="190"/>
        <end position="220"/>
    </location>
</feature>
<dbReference type="GO" id="GO:0004825">
    <property type="term" value="F:methionine-tRNA ligase activity"/>
    <property type="evidence" value="ECO:0007669"/>
    <property type="project" value="UniProtKB-EC"/>
</dbReference>
<dbReference type="GO" id="GO:0032991">
    <property type="term" value="C:protein-containing complex"/>
    <property type="evidence" value="ECO:0007669"/>
    <property type="project" value="UniProtKB-ARBA"/>
</dbReference>
<evidence type="ECO:0000256" key="2">
    <source>
        <dbReference type="ARBA" id="ARBA00022884"/>
    </source>
</evidence>
<dbReference type="EMBL" id="LN835307">
    <property type="protein sequence ID" value="CRH01503.1"/>
    <property type="molecule type" value="Genomic_DNA"/>
</dbReference>
<evidence type="ECO:0000256" key="3">
    <source>
        <dbReference type="PROSITE-ProRule" id="PRU00209"/>
    </source>
</evidence>
<dbReference type="InterPro" id="IPR053836">
    <property type="entry name" value="Arc1-like_N"/>
</dbReference>
<dbReference type="InterPro" id="IPR002547">
    <property type="entry name" value="tRNA-bd_dom"/>
</dbReference>
<sequence>MCTLTLVKNDVKSDILKLVLDYIKVKIVKDDEKVTFPEILYQENICFDNKNKKYKGFFCTLYSLIDFYDCFNELFNEDEGKISENEEFIFHVASDKYIVKNLDIKHLNDLLSEKSYIVSNKNLSIVDIFYFCAIYKSLDEMPFKERVEISHVYRWFLHIQETLLGCFSTLKKLEVRDSLENFINNKDIKDTNEKMKSTKKQENKKENSKNENAKSKNKNVKNVEEPRSLYDISRLNIIVGYIEQVEVHPDADTLYCLKVNVGEEKVRDICSGLRNVKKAEDLINQYVLVLANLKEKSLRGRKSHGMVLCGSFQGKIELLYPPSGVKIGERIICENMNINNLPDKALSFDKEKNPFYHIQPHLILKNGIAHYKDDKLISSQGDIKCILLEGTIS</sequence>
<dbReference type="InterPro" id="IPR051270">
    <property type="entry name" value="Tyrosine-tRNA_ligase_regulator"/>
</dbReference>
<dbReference type="VEuPathDB" id="PlasmoDB:PRELSG_1238700"/>
<dbReference type="SUPFAM" id="SSF50249">
    <property type="entry name" value="Nucleic acid-binding proteins"/>
    <property type="match status" value="1"/>
</dbReference>
<dbReference type="GO" id="GO:0000049">
    <property type="term" value="F:tRNA binding"/>
    <property type="evidence" value="ECO:0007669"/>
    <property type="project" value="UniProtKB-UniRule"/>
</dbReference>
<dbReference type="InterPro" id="IPR012340">
    <property type="entry name" value="NA-bd_OB-fold"/>
</dbReference>
<evidence type="ECO:0000256" key="1">
    <source>
        <dbReference type="ARBA" id="ARBA00022555"/>
    </source>
</evidence>
<keyword evidence="7" id="KW-1185">Reference proteome</keyword>
<evidence type="ECO:0000313" key="6">
    <source>
        <dbReference type="EMBL" id="CRH01503.1"/>
    </source>
</evidence>
<dbReference type="PANTHER" id="PTHR11586">
    <property type="entry name" value="TRNA-AMINOACYLATION COFACTOR ARC1 FAMILY MEMBER"/>
    <property type="match status" value="1"/>
</dbReference>
<evidence type="ECO:0000256" key="4">
    <source>
        <dbReference type="SAM" id="MobiDB-lite"/>
    </source>
</evidence>
<dbReference type="Gene3D" id="1.20.1050.10">
    <property type="match status" value="1"/>
</dbReference>
<dbReference type="OMA" id="ICENMNI"/>
<dbReference type="CDD" id="cd02799">
    <property type="entry name" value="tRNA_bind_EMAP-II_like"/>
    <property type="match status" value="1"/>
</dbReference>
<keyword evidence="1 3" id="KW-0820">tRNA-binding</keyword>
<dbReference type="FunFam" id="2.40.50.140:FF:000287">
    <property type="entry name" value="Methionine-tRNA ligase, beta subunit"/>
    <property type="match status" value="1"/>
</dbReference>
<feature type="compositionally biased region" description="Basic and acidic residues" evidence="4">
    <location>
        <begin position="190"/>
        <end position="214"/>
    </location>
</feature>
<dbReference type="AlphaFoldDB" id="A0A1J1H9M2"/>
<evidence type="ECO:0000259" key="5">
    <source>
        <dbReference type="PROSITE" id="PS50886"/>
    </source>
</evidence>
<evidence type="ECO:0000313" key="7">
    <source>
        <dbReference type="Proteomes" id="UP000220158"/>
    </source>
</evidence>
<dbReference type="Pfam" id="PF01588">
    <property type="entry name" value="tRNA_bind"/>
    <property type="match status" value="1"/>
</dbReference>
<reference evidence="6 7" key="1">
    <citation type="submission" date="2015-04" db="EMBL/GenBank/DDBJ databases">
        <authorList>
            <consortium name="Pathogen Informatics"/>
        </authorList>
    </citation>
    <scope>NUCLEOTIDE SEQUENCE [LARGE SCALE GENOMIC DNA]</scope>
    <source>
        <strain evidence="6 7">SGS1</strain>
    </source>
</reference>
<dbReference type="PANTHER" id="PTHR11586:SF33">
    <property type="entry name" value="AMINOACYL TRNA SYNTHASE COMPLEX-INTERACTING MULTIFUNCTIONAL PROTEIN 1"/>
    <property type="match status" value="1"/>
</dbReference>
<gene>
    <name evidence="6" type="ORF">PRELSG_1238700</name>
</gene>
<keyword evidence="2 3" id="KW-0694">RNA-binding</keyword>
<proteinExistence type="predicted"/>
<dbReference type="KEGG" id="prel:PRELSG_1238700"/>
<dbReference type="Pfam" id="PF21972">
    <property type="entry name" value="Arc1p_N_like"/>
    <property type="match status" value="1"/>
</dbReference>
<keyword evidence="6" id="KW-0436">Ligase</keyword>
<protein>
    <submittedName>
        <fullName evidence="6">tRNA binding protein, putative</fullName>
        <ecNumber evidence="6">6.1.1.10</ecNumber>
    </submittedName>
</protein>
<feature type="domain" description="TRNA-binding" evidence="5">
    <location>
        <begin position="231"/>
        <end position="332"/>
    </location>
</feature>
<accession>A0A1J1H9M2</accession>
<organism evidence="6 7">
    <name type="scientific">Plasmodium relictum</name>
    <dbReference type="NCBI Taxonomy" id="85471"/>
    <lineage>
        <taxon>Eukaryota</taxon>
        <taxon>Sar</taxon>
        <taxon>Alveolata</taxon>
        <taxon>Apicomplexa</taxon>
        <taxon>Aconoidasida</taxon>
        <taxon>Haemosporida</taxon>
        <taxon>Plasmodiidae</taxon>
        <taxon>Plasmodium</taxon>
        <taxon>Plasmodium (Haemamoeba)</taxon>
    </lineage>
</organism>